<name>A0ABR3WMU2_9PEZI</name>
<evidence type="ECO:0000256" key="1">
    <source>
        <dbReference type="SAM" id="MobiDB-lite"/>
    </source>
</evidence>
<dbReference type="Proteomes" id="UP001583177">
    <property type="component" value="Unassembled WGS sequence"/>
</dbReference>
<evidence type="ECO:0000313" key="2">
    <source>
        <dbReference type="EMBL" id="KAL1864750.1"/>
    </source>
</evidence>
<accession>A0ABR3WMU2</accession>
<sequence>MSEAEVQNGSDAVPEVEQGHSSNFIFEAEDRCQYYRIALGESLTPQLRCMIRLALGFYKEALEAPEIHKHHLLRELNRFHGVIEDHWGKVYSSFENRARLSIGMTAIQEIIASQLHHDYTGTPCEPNEPRWVRQRADKIKRSRALRGDNSSSKNYNHSEHQELFVEPLQELMFDREHVETRLIMAAEAFEQQDGRSTPIGYIQHLTNQRDWPSLAEGLWNDRFLTARLYRAEKDIGGSSDKCFNMETSNKILRGINKIKDKYFSDLSGPTTFTLSQHAKKMSVPPPGAEKAAPAERKTIGQHLESETQSAWASARSIAALVKVRLGEFRSRAHIAALGAAPGEEMNPLLEPKSEKSG</sequence>
<organism evidence="2 3">
    <name type="scientific">Diaporthe australafricana</name>
    <dbReference type="NCBI Taxonomy" id="127596"/>
    <lineage>
        <taxon>Eukaryota</taxon>
        <taxon>Fungi</taxon>
        <taxon>Dikarya</taxon>
        <taxon>Ascomycota</taxon>
        <taxon>Pezizomycotina</taxon>
        <taxon>Sordariomycetes</taxon>
        <taxon>Sordariomycetidae</taxon>
        <taxon>Diaporthales</taxon>
        <taxon>Diaporthaceae</taxon>
        <taxon>Diaporthe</taxon>
    </lineage>
</organism>
<proteinExistence type="predicted"/>
<evidence type="ECO:0000313" key="3">
    <source>
        <dbReference type="Proteomes" id="UP001583177"/>
    </source>
</evidence>
<reference evidence="2 3" key="1">
    <citation type="journal article" date="2024" name="IMA Fungus">
        <title>IMA Genome - F19 : A genome assembly and annotation guide to empower mycologists, including annotated draft genome sequences of Ceratocystis pirilliformis, Diaporthe australafricana, Fusarium ophioides, Paecilomyces lecythidis, and Sporothrix stenoceras.</title>
        <authorList>
            <person name="Aylward J."/>
            <person name="Wilson A.M."/>
            <person name="Visagie C.M."/>
            <person name="Spraker J."/>
            <person name="Barnes I."/>
            <person name="Buitendag C."/>
            <person name="Ceriani C."/>
            <person name="Del Mar Angel L."/>
            <person name="du Plessis D."/>
            <person name="Fuchs T."/>
            <person name="Gasser K."/>
            <person name="Kramer D."/>
            <person name="Li W."/>
            <person name="Munsamy K."/>
            <person name="Piso A."/>
            <person name="Price J.L."/>
            <person name="Sonnekus B."/>
            <person name="Thomas C."/>
            <person name="van der Nest A."/>
            <person name="van Dijk A."/>
            <person name="van Heerden A."/>
            <person name="van Vuuren N."/>
            <person name="Yilmaz N."/>
            <person name="Duong T.A."/>
            <person name="van der Merwe N.A."/>
            <person name="Wingfield M.J."/>
            <person name="Wingfield B.D."/>
        </authorList>
    </citation>
    <scope>NUCLEOTIDE SEQUENCE [LARGE SCALE GENOMIC DNA]</scope>
    <source>
        <strain evidence="2 3">CMW 18300</strain>
    </source>
</reference>
<dbReference type="EMBL" id="JAWRVE010000066">
    <property type="protein sequence ID" value="KAL1864750.1"/>
    <property type="molecule type" value="Genomic_DNA"/>
</dbReference>
<comment type="caution">
    <text evidence="2">The sequence shown here is derived from an EMBL/GenBank/DDBJ whole genome shotgun (WGS) entry which is preliminary data.</text>
</comment>
<protein>
    <submittedName>
        <fullName evidence="2">Uncharacterized protein</fullName>
    </submittedName>
</protein>
<feature type="region of interest" description="Disordered" evidence="1">
    <location>
        <begin position="277"/>
        <end position="296"/>
    </location>
</feature>
<keyword evidence="3" id="KW-1185">Reference proteome</keyword>
<gene>
    <name evidence="2" type="ORF">Daus18300_007552</name>
</gene>